<keyword evidence="2" id="KW-1185">Reference proteome</keyword>
<reference evidence="1 2" key="1">
    <citation type="journal article" date="2019" name="Sci. Rep.">
        <title>Extended insight into the Mycobacterium chelonae-abscessus complex through whole genome sequencing of Mycobacterium salmoniphilum outbreak and Mycobacterium salmoniphilum-like strains.</title>
        <authorList>
            <person name="Behra P.R.K."/>
            <person name="Das S."/>
            <person name="Pettersson B.M.F."/>
            <person name="Shirreff L."/>
            <person name="DuCote T."/>
            <person name="Jacobsson K.G."/>
            <person name="Ennis D.G."/>
            <person name="Kirsebom L.A."/>
        </authorList>
    </citation>
    <scope>NUCLEOTIDE SEQUENCE [LARGE SCALE GENOMIC DNA]</scope>
    <source>
        <strain evidence="1 2">CCUG 63697</strain>
    </source>
</reference>
<protein>
    <submittedName>
        <fullName evidence="1">Uncharacterized protein</fullName>
    </submittedName>
</protein>
<name>A0A4R8RG00_9MYCO</name>
<evidence type="ECO:0000313" key="2">
    <source>
        <dbReference type="Proteomes" id="UP000295165"/>
    </source>
</evidence>
<accession>A0A4R8RG00</accession>
<dbReference type="AlphaFoldDB" id="A0A4R8RG00"/>
<evidence type="ECO:0000313" key="1">
    <source>
        <dbReference type="EMBL" id="TDZ53768.1"/>
    </source>
</evidence>
<organism evidence="1 2">
    <name type="scientific">Mycobacteroides franklinii</name>
    <dbReference type="NCBI Taxonomy" id="948102"/>
    <lineage>
        <taxon>Bacteria</taxon>
        <taxon>Bacillati</taxon>
        <taxon>Actinomycetota</taxon>
        <taxon>Actinomycetes</taxon>
        <taxon>Mycobacteriales</taxon>
        <taxon>Mycobacteriaceae</taxon>
        <taxon>Mycobacteroides</taxon>
    </lineage>
</organism>
<sequence length="95" mass="10064">MGQYIQCYGKQLPGYINQTSLKDAECGQAISNEGSTAKFSPQPIYCTEFDSPVLPTGSKLSFHGSTCGVGADFTACVDSAKHGFVLRQDGNSTGF</sequence>
<comment type="caution">
    <text evidence="1">The sequence shown here is derived from an EMBL/GenBank/DDBJ whole genome shotgun (WGS) entry which is preliminary data.</text>
</comment>
<dbReference type="EMBL" id="PECC01000010">
    <property type="protein sequence ID" value="TDZ53768.1"/>
    <property type="molecule type" value="Genomic_DNA"/>
</dbReference>
<proteinExistence type="predicted"/>
<dbReference type="Proteomes" id="UP000295165">
    <property type="component" value="Unassembled WGS sequence"/>
</dbReference>
<gene>
    <name evidence="1" type="ORF">CCUG63697_00069</name>
</gene>